<gene>
    <name evidence="9" type="ORF">SAMN04488136_108100</name>
</gene>
<evidence type="ECO:0000256" key="6">
    <source>
        <dbReference type="ARBA" id="ARBA00022989"/>
    </source>
</evidence>
<evidence type="ECO:0000313" key="9">
    <source>
        <dbReference type="EMBL" id="SDH10705.1"/>
    </source>
</evidence>
<proteinExistence type="inferred from homology"/>
<dbReference type="NCBIfam" id="TIGR01620">
    <property type="entry name" value="hyp_HI0043"/>
    <property type="match status" value="1"/>
</dbReference>
<evidence type="ECO:0000256" key="2">
    <source>
        <dbReference type="ARBA" id="ARBA00008255"/>
    </source>
</evidence>
<comment type="subcellular location">
    <subcellularLocation>
        <location evidence="1">Cell inner membrane</location>
        <topology evidence="1">Multi-pass membrane protein</topology>
    </subcellularLocation>
</comment>
<evidence type="ECO:0000256" key="8">
    <source>
        <dbReference type="SAM" id="Phobius"/>
    </source>
</evidence>
<dbReference type="OrthoDB" id="958025at2"/>
<protein>
    <submittedName>
        <fullName evidence="9">Putative membrane protein</fullName>
    </submittedName>
</protein>
<dbReference type="EMBL" id="FNDD01000008">
    <property type="protein sequence ID" value="SDH10705.1"/>
    <property type="molecule type" value="Genomic_DNA"/>
</dbReference>
<dbReference type="PANTHER" id="PTHR39342:SF1">
    <property type="entry name" value="UPF0283 MEMBRANE PROTEIN YCJF"/>
    <property type="match status" value="1"/>
</dbReference>
<feature type="transmembrane region" description="Helical" evidence="8">
    <location>
        <begin position="65"/>
        <end position="83"/>
    </location>
</feature>
<sequence>MSDLKQKRVYQQTLSDDNAEQAELTAQQKFEKTESFVPTAIEESESTHSVLQIEKIIRPKKRRNWLAGGLLTAFSGLVAWQAVDSVIQAFNQQDWLTLGWTGFITLLASMGIGALARELWKLKALRHHFSIQEQSEKMLASDGIGKGKAFCQQLAKESEVLPESPAYDRWIHSVNDTHSDAEILDMYDAMVVCEQDKRASDIVTKYATESALLVAVSPLALADMLLVAWRNLAMINQLAAEYGVELGYWSRLKLFKSVLVNMAFAGVSEVAVHAGMDLMSMDLAGKLSARAGQGIGVGILTARLGLKAMGLLRPIPWQADRKVKLSSIRKQIVAKISAITAK</sequence>
<dbReference type="GO" id="GO:0005886">
    <property type="term" value="C:plasma membrane"/>
    <property type="evidence" value="ECO:0007669"/>
    <property type="project" value="UniProtKB-SubCell"/>
</dbReference>
<reference evidence="9 10" key="1">
    <citation type="submission" date="2016-10" db="EMBL/GenBank/DDBJ databases">
        <authorList>
            <person name="de Groot N.N."/>
        </authorList>
    </citation>
    <scope>NUCLEOTIDE SEQUENCE [LARGE SCALE GENOMIC DNA]</scope>
    <source>
        <strain evidence="9 10">CGMCC 1.10228</strain>
    </source>
</reference>
<feature type="transmembrane region" description="Helical" evidence="8">
    <location>
        <begin position="95"/>
        <end position="116"/>
    </location>
</feature>
<dbReference type="InterPro" id="IPR021147">
    <property type="entry name" value="DUF697"/>
</dbReference>
<evidence type="ECO:0000256" key="5">
    <source>
        <dbReference type="ARBA" id="ARBA00022692"/>
    </source>
</evidence>
<keyword evidence="6 8" id="KW-1133">Transmembrane helix</keyword>
<dbReference type="RefSeq" id="WP_093272318.1">
    <property type="nucleotide sequence ID" value="NZ_FNDD01000008.1"/>
</dbReference>
<evidence type="ECO:0000256" key="3">
    <source>
        <dbReference type="ARBA" id="ARBA00022475"/>
    </source>
</evidence>
<dbReference type="STRING" id="861298.SAMN04488136_108100"/>
<keyword evidence="10" id="KW-1185">Reference proteome</keyword>
<comment type="similarity">
    <text evidence="2">Belongs to the UPF0283 family.</text>
</comment>
<dbReference type="Pfam" id="PF05128">
    <property type="entry name" value="DUF697"/>
    <property type="match status" value="1"/>
</dbReference>
<dbReference type="AlphaFoldDB" id="A0A1G7ZPZ3"/>
<evidence type="ECO:0000313" key="10">
    <source>
        <dbReference type="Proteomes" id="UP000198854"/>
    </source>
</evidence>
<evidence type="ECO:0000256" key="4">
    <source>
        <dbReference type="ARBA" id="ARBA00022519"/>
    </source>
</evidence>
<dbReference type="InterPro" id="IPR006507">
    <property type="entry name" value="UPF0283"/>
</dbReference>
<name>A0A1G7ZPZ3_9VIBR</name>
<accession>A0A1G7ZPZ3</accession>
<evidence type="ECO:0000256" key="1">
    <source>
        <dbReference type="ARBA" id="ARBA00004429"/>
    </source>
</evidence>
<keyword evidence="3" id="KW-1003">Cell membrane</keyword>
<keyword evidence="7 8" id="KW-0472">Membrane</keyword>
<evidence type="ECO:0000256" key="7">
    <source>
        <dbReference type="ARBA" id="ARBA00023136"/>
    </source>
</evidence>
<dbReference type="PANTHER" id="PTHR39342">
    <property type="entry name" value="UPF0283 MEMBRANE PROTEIN YCJF"/>
    <property type="match status" value="1"/>
</dbReference>
<keyword evidence="5 8" id="KW-0812">Transmembrane</keyword>
<keyword evidence="4" id="KW-0997">Cell inner membrane</keyword>
<organism evidence="9 10">
    <name type="scientific">Vibrio xiamenensis</name>
    <dbReference type="NCBI Taxonomy" id="861298"/>
    <lineage>
        <taxon>Bacteria</taxon>
        <taxon>Pseudomonadati</taxon>
        <taxon>Pseudomonadota</taxon>
        <taxon>Gammaproteobacteria</taxon>
        <taxon>Vibrionales</taxon>
        <taxon>Vibrionaceae</taxon>
        <taxon>Vibrio</taxon>
    </lineage>
</organism>
<dbReference type="Proteomes" id="UP000198854">
    <property type="component" value="Unassembled WGS sequence"/>
</dbReference>